<dbReference type="OrthoDB" id="9759607at2"/>
<dbReference type="RefSeq" id="WP_154549231.1">
    <property type="nucleotide sequence ID" value="NZ_VUMX01000025.1"/>
</dbReference>
<evidence type="ECO:0000313" key="4">
    <source>
        <dbReference type="Proteomes" id="UP000438120"/>
    </source>
</evidence>
<dbReference type="InterPro" id="IPR000160">
    <property type="entry name" value="GGDEF_dom"/>
</dbReference>
<dbReference type="InterPro" id="IPR035919">
    <property type="entry name" value="EAL_sf"/>
</dbReference>
<dbReference type="PROSITE" id="PS50887">
    <property type="entry name" value="GGDEF"/>
    <property type="match status" value="1"/>
</dbReference>
<name>A0A6A8MFP3_9LACO</name>
<feature type="domain" description="GGDEF" evidence="2">
    <location>
        <begin position="222"/>
        <end position="345"/>
    </location>
</feature>
<protein>
    <submittedName>
        <fullName evidence="3">EAL domain-containing protein</fullName>
    </submittedName>
</protein>
<feature type="domain" description="EAL" evidence="1">
    <location>
        <begin position="354"/>
        <end position="607"/>
    </location>
</feature>
<dbReference type="SMART" id="SM00052">
    <property type="entry name" value="EAL"/>
    <property type="match status" value="1"/>
</dbReference>
<dbReference type="InterPro" id="IPR001633">
    <property type="entry name" value="EAL_dom"/>
</dbReference>
<dbReference type="SUPFAM" id="SSF55073">
    <property type="entry name" value="Nucleotide cyclase"/>
    <property type="match status" value="1"/>
</dbReference>
<reference evidence="3 4" key="1">
    <citation type="submission" date="2019-08" db="EMBL/GenBank/DDBJ databases">
        <title>In-depth cultivation of the pig gut microbiome towards novel bacterial diversity and tailored functional studies.</title>
        <authorList>
            <person name="Wylensek D."/>
            <person name="Hitch T.C.A."/>
            <person name="Clavel T."/>
        </authorList>
    </citation>
    <scope>NUCLEOTIDE SEQUENCE [LARGE SCALE GENOMIC DNA]</scope>
    <source>
        <strain evidence="3 4">Bifido-178-WT-2B</strain>
    </source>
</reference>
<dbReference type="InterPro" id="IPR029787">
    <property type="entry name" value="Nucleotide_cyclase"/>
</dbReference>
<accession>A0A6A8MFP3</accession>
<gene>
    <name evidence="3" type="ORF">FYJ62_08345</name>
</gene>
<dbReference type="Pfam" id="PF00563">
    <property type="entry name" value="EAL"/>
    <property type="match status" value="1"/>
</dbReference>
<proteinExistence type="predicted"/>
<dbReference type="Gene3D" id="3.30.70.270">
    <property type="match status" value="1"/>
</dbReference>
<dbReference type="CDD" id="cd01948">
    <property type="entry name" value="EAL"/>
    <property type="match status" value="1"/>
</dbReference>
<dbReference type="Gene3D" id="3.30.450.40">
    <property type="match status" value="1"/>
</dbReference>
<dbReference type="Proteomes" id="UP000438120">
    <property type="component" value="Unassembled WGS sequence"/>
</dbReference>
<dbReference type="PANTHER" id="PTHR33121">
    <property type="entry name" value="CYCLIC DI-GMP PHOSPHODIESTERASE PDEF"/>
    <property type="match status" value="1"/>
</dbReference>
<keyword evidence="4" id="KW-1185">Reference proteome</keyword>
<dbReference type="SUPFAM" id="SSF141868">
    <property type="entry name" value="EAL domain-like"/>
    <property type="match status" value="1"/>
</dbReference>
<dbReference type="SUPFAM" id="SSF55781">
    <property type="entry name" value="GAF domain-like"/>
    <property type="match status" value="1"/>
</dbReference>
<dbReference type="AlphaFoldDB" id="A0A6A8MFP3"/>
<dbReference type="InterPro" id="IPR043128">
    <property type="entry name" value="Rev_trsase/Diguanyl_cyclase"/>
</dbReference>
<dbReference type="PANTHER" id="PTHR33121:SF79">
    <property type="entry name" value="CYCLIC DI-GMP PHOSPHODIESTERASE PDED-RELATED"/>
    <property type="match status" value="1"/>
</dbReference>
<comment type="caution">
    <text evidence="3">The sequence shown here is derived from an EMBL/GenBank/DDBJ whole genome shotgun (WGS) entry which is preliminary data.</text>
</comment>
<dbReference type="InterPro" id="IPR029016">
    <property type="entry name" value="GAF-like_dom_sf"/>
</dbReference>
<dbReference type="EMBL" id="VUMX01000025">
    <property type="protein sequence ID" value="MST87627.1"/>
    <property type="molecule type" value="Genomic_DNA"/>
</dbReference>
<evidence type="ECO:0000259" key="1">
    <source>
        <dbReference type="PROSITE" id="PS50883"/>
    </source>
</evidence>
<dbReference type="PROSITE" id="PS50883">
    <property type="entry name" value="EAL"/>
    <property type="match status" value="1"/>
</dbReference>
<dbReference type="InterPro" id="IPR050706">
    <property type="entry name" value="Cyclic-di-GMP_PDE-like"/>
</dbReference>
<dbReference type="Pfam" id="PF00990">
    <property type="entry name" value="GGDEF"/>
    <property type="match status" value="1"/>
</dbReference>
<dbReference type="GO" id="GO:0071111">
    <property type="term" value="F:cyclic-guanylate-specific phosphodiesterase activity"/>
    <property type="evidence" value="ECO:0007669"/>
    <property type="project" value="InterPro"/>
</dbReference>
<evidence type="ECO:0000313" key="3">
    <source>
        <dbReference type="EMBL" id="MST87627.1"/>
    </source>
</evidence>
<evidence type="ECO:0000259" key="2">
    <source>
        <dbReference type="PROSITE" id="PS50887"/>
    </source>
</evidence>
<sequence length="752" mass="85766">MDKYGSFKRDFDAADFDGQMALELVKYVGMLNRCMDRAIKDGTPHDSVVTFLRELGEGLNADRTYIFQVNANDCFDNTFEWCAEGVEKEINELQDLPFDFYSTHWVSAFAEKEGYYITDMEAYRELDPEMYAILKPQKIDQLAICPFFFEGRMVGAIGVDNPGADSFELCLPILQLSSSYMASLLRHSLFVEKGAQIDPLTGLMSLANFRDQLMEQKNKHQEQLDVVYIDVTNFKVFNREHGFGAGDELLRTLSRVIQTIAGTHYAARAVADHFYVLVPDDKAEAIIKAVHDEMINDERFAVSIRAGIYALDSDDELFTPAVDRARMAANNTVGDYQNYYLRYNSKMEVDLMRTNYLLSHIDEAVKKGWIKVFYQPIVDTFSQKISTFEALARWIDPAYGFMNPAEFIDVLEQGHLIHKLDLFILEQVCRDLRDAAAAGRPHPAVSVNLSRYDLEMPGLHDKINGLLAKYGVDRDEIRIEITESALLNNGADLIKEHIRRFHEDGYQVWLDDFGSGFSSLNSLQNFDFDLLKIDMDFLRHANEKTPIILMDVIDMAKRLNIETLAEGVEEKEEYDFLHELGCVLTQGYYFSKPRPKEELAQVIAEKQLEYETPDEHFFYRKIGKVNVLNASYPFSEENERPSSQTLPVTILLVKDDVYQTIYANKTSKDGVKYLGVETMAEANLLINDPSKPFFSQIQTLLHRADQKKGVAESNFVAPHYLGKMKAKLIAVNGDTRAYLVSCQDYTLGNVGL</sequence>
<dbReference type="NCBIfam" id="TIGR00254">
    <property type="entry name" value="GGDEF"/>
    <property type="match status" value="1"/>
</dbReference>
<dbReference type="Gene3D" id="3.20.20.450">
    <property type="entry name" value="EAL domain"/>
    <property type="match status" value="1"/>
</dbReference>
<organism evidence="3 4">
    <name type="scientific">Lactobacillus porci</name>
    <dbReference type="NCBI Taxonomy" id="2012477"/>
    <lineage>
        <taxon>Bacteria</taxon>
        <taxon>Bacillati</taxon>
        <taxon>Bacillota</taxon>
        <taxon>Bacilli</taxon>
        <taxon>Lactobacillales</taxon>
        <taxon>Lactobacillaceae</taxon>
        <taxon>Lactobacillus</taxon>
    </lineage>
</organism>
<dbReference type="SMART" id="SM00267">
    <property type="entry name" value="GGDEF"/>
    <property type="match status" value="1"/>
</dbReference>